<dbReference type="RefSeq" id="WP_244052858.1">
    <property type="nucleotide sequence ID" value="NZ_BQNJ01000002.1"/>
</dbReference>
<sequence>MSSKGLTFLAFIAGAGIGSVCTWQLLKRKYELIAQEEIDSVKAAYAERKIVEEVGKSFVEGFRDGLKVAEDRTSKDEDDMDFKKYASIIQKEGYTDYSKTVEEKKGAAFVEKPYVISPEEFGEFEEYEKISLTYYADEVLADENDEEVDDVDEIVGKESLNHFGEYEDDSVFVRNDRLKCDYEILLDQRNYSDVVKTMPHRMEEQ</sequence>
<organism evidence="1 2">
    <name type="scientific">Hungatella hathewayi</name>
    <dbReference type="NCBI Taxonomy" id="154046"/>
    <lineage>
        <taxon>Bacteria</taxon>
        <taxon>Bacillati</taxon>
        <taxon>Bacillota</taxon>
        <taxon>Clostridia</taxon>
        <taxon>Lachnospirales</taxon>
        <taxon>Lachnospiraceae</taxon>
        <taxon>Hungatella</taxon>
    </lineage>
</organism>
<evidence type="ECO:0000313" key="2">
    <source>
        <dbReference type="Proteomes" id="UP001055091"/>
    </source>
</evidence>
<reference evidence="1" key="1">
    <citation type="submission" date="2022-01" db="EMBL/GenBank/DDBJ databases">
        <title>Novel bile acid biosynthetic pathways are enriched in the microbiome of centenarians.</title>
        <authorList>
            <person name="Sato Y."/>
            <person name="Atarashi K."/>
            <person name="Plichta R.D."/>
            <person name="Arai Y."/>
            <person name="Sasajima S."/>
            <person name="Kearney M.S."/>
            <person name="Suda W."/>
            <person name="Takeshita K."/>
            <person name="Sasaki T."/>
            <person name="Okamoto S."/>
            <person name="Skelly N.A."/>
            <person name="Okamura Y."/>
            <person name="Vlamakis H."/>
            <person name="Li Y."/>
            <person name="Tanoue T."/>
            <person name="Takei H."/>
            <person name="Nittono H."/>
            <person name="Narushima S."/>
            <person name="Irie J."/>
            <person name="Itoh H."/>
            <person name="Moriya K."/>
            <person name="Sugiura Y."/>
            <person name="Suematsu M."/>
            <person name="Moritoki N."/>
            <person name="Shibata S."/>
            <person name="Littman R.D."/>
            <person name="Fischbach A.M."/>
            <person name="Uwamino Y."/>
            <person name="Inoue T."/>
            <person name="Honda A."/>
            <person name="Hattori M."/>
            <person name="Murai T."/>
            <person name="Xavier J.R."/>
            <person name="Hirose N."/>
            <person name="Honda K."/>
        </authorList>
    </citation>
    <scope>NUCLEOTIDE SEQUENCE</scope>
    <source>
        <strain evidence="1">CE91-St55</strain>
    </source>
</reference>
<protein>
    <submittedName>
        <fullName evidence="1">Uncharacterized protein</fullName>
    </submittedName>
</protein>
<comment type="caution">
    <text evidence="1">The sequence shown here is derived from an EMBL/GenBank/DDBJ whole genome shotgun (WGS) entry which is preliminary data.</text>
</comment>
<evidence type="ECO:0000313" key="1">
    <source>
        <dbReference type="EMBL" id="GKH02385.1"/>
    </source>
</evidence>
<accession>A0AA37JPK8</accession>
<dbReference type="EMBL" id="BQNJ01000002">
    <property type="protein sequence ID" value="GKH02385.1"/>
    <property type="molecule type" value="Genomic_DNA"/>
</dbReference>
<dbReference type="Proteomes" id="UP001055091">
    <property type="component" value="Unassembled WGS sequence"/>
</dbReference>
<proteinExistence type="predicted"/>
<dbReference type="AlphaFoldDB" id="A0AA37JPK8"/>
<gene>
    <name evidence="1" type="ORF">CE91St55_43660</name>
</gene>
<name>A0AA37JPK8_9FIRM</name>